<comment type="caution">
    <text evidence="1">The sequence shown here is derived from an EMBL/GenBank/DDBJ whole genome shotgun (WGS) entry which is preliminary data.</text>
</comment>
<protein>
    <submittedName>
        <fullName evidence="1">DUF3080 domain-containing protein</fullName>
    </submittedName>
</protein>
<dbReference type="RefSeq" id="WP_344800343.1">
    <property type="nucleotide sequence ID" value="NZ_BAABBN010000015.1"/>
</dbReference>
<dbReference type="InterPro" id="IPR021431">
    <property type="entry name" value="DUF3080"/>
</dbReference>
<organism evidence="1 2">
    <name type="scientific">Litoribacillus peritrichatus</name>
    <dbReference type="NCBI Taxonomy" id="718191"/>
    <lineage>
        <taxon>Bacteria</taxon>
        <taxon>Pseudomonadati</taxon>
        <taxon>Pseudomonadota</taxon>
        <taxon>Gammaproteobacteria</taxon>
        <taxon>Oceanospirillales</taxon>
        <taxon>Oceanospirillaceae</taxon>
        <taxon>Litoribacillus</taxon>
    </lineage>
</organism>
<reference evidence="2" key="1">
    <citation type="journal article" date="2019" name="Int. J. Syst. Evol. Microbiol.">
        <title>The Global Catalogue of Microorganisms (GCM) 10K type strain sequencing project: providing services to taxonomists for standard genome sequencing and annotation.</title>
        <authorList>
            <consortium name="The Broad Institute Genomics Platform"/>
            <consortium name="The Broad Institute Genome Sequencing Center for Infectious Disease"/>
            <person name="Wu L."/>
            <person name="Ma J."/>
        </authorList>
    </citation>
    <scope>NUCLEOTIDE SEQUENCE [LARGE SCALE GENOMIC DNA]</scope>
    <source>
        <strain evidence="2">JCM 17551</strain>
    </source>
</reference>
<keyword evidence="2" id="KW-1185">Reference proteome</keyword>
<dbReference type="Proteomes" id="UP001501565">
    <property type="component" value="Unassembled WGS sequence"/>
</dbReference>
<accession>A0ABP7N8K1</accession>
<dbReference type="EMBL" id="BAABBN010000015">
    <property type="protein sequence ID" value="GAA3939381.1"/>
    <property type="molecule type" value="Genomic_DNA"/>
</dbReference>
<name>A0ABP7N8K1_9GAMM</name>
<proteinExistence type="predicted"/>
<gene>
    <name evidence="1" type="ORF">GCM10022277_39260</name>
</gene>
<dbReference type="Pfam" id="PF11279">
    <property type="entry name" value="DUF3080"/>
    <property type="match status" value="1"/>
</dbReference>
<evidence type="ECO:0000313" key="2">
    <source>
        <dbReference type="Proteomes" id="UP001501565"/>
    </source>
</evidence>
<sequence>MNKRGSPEKGRQLVSGTKGLLKTLCFTMMSCALLVVSGCVQEPTEQASVKDYIWRLSNVLDYDYQIPPVNVAAYPRTRDLTLKVSDHSIDLLDFLAMTGCQLQITAGQRNSGLGRVMSNSQSFLYQWRFIQESGACLAYLKDEDPTLYQTLAAVVEVKKAELSRYAWLALWGGPELKQYFGVSQQWLSPQQPLALTPDTYNIVLDVIAMDANALKDVALYETAFEEALYEFQLMNTGGQWLATLAGLTQYLQLGTAMLTSETAQRLCPKGKVTPKAKILKTVFDKFYIGQVQPYLSFVHRNSETWWQQQTAMLEVFTFKGPEAFEQFVSKYLNQDRHDGLWQRYERAQRSHVVAWQSVLRQCGLMPGA</sequence>
<evidence type="ECO:0000313" key="1">
    <source>
        <dbReference type="EMBL" id="GAA3939381.1"/>
    </source>
</evidence>